<feature type="compositionally biased region" description="Basic and acidic residues" evidence="1">
    <location>
        <begin position="74"/>
        <end position="95"/>
    </location>
</feature>
<evidence type="ECO:0000313" key="2">
    <source>
        <dbReference type="EMBL" id="KAK7505880.1"/>
    </source>
</evidence>
<evidence type="ECO:0000256" key="1">
    <source>
        <dbReference type="SAM" id="MobiDB-lite"/>
    </source>
</evidence>
<gene>
    <name evidence="2" type="ORF">BaRGS_00002602</name>
</gene>
<dbReference type="AlphaFoldDB" id="A0ABD0M1T7"/>
<dbReference type="Proteomes" id="UP001519460">
    <property type="component" value="Unassembled WGS sequence"/>
</dbReference>
<sequence>MRLVNSTAAEGSRLKRSRVEGAATASATCSIPVLQSASPVYRLGEQKDPANTTRAGVSTAPPELGGESAARRGLSFEKEPPHSPDYQPPREDPIDRVSSPSIH</sequence>
<name>A0ABD0M1T7_9CAEN</name>
<feature type="region of interest" description="Disordered" evidence="1">
    <location>
        <begin position="1"/>
        <end position="103"/>
    </location>
</feature>
<feature type="compositionally biased region" description="Polar residues" evidence="1">
    <location>
        <begin position="25"/>
        <end position="38"/>
    </location>
</feature>
<comment type="caution">
    <text evidence="2">The sequence shown here is derived from an EMBL/GenBank/DDBJ whole genome shotgun (WGS) entry which is preliminary data.</text>
</comment>
<organism evidence="2 3">
    <name type="scientific">Batillaria attramentaria</name>
    <dbReference type="NCBI Taxonomy" id="370345"/>
    <lineage>
        <taxon>Eukaryota</taxon>
        <taxon>Metazoa</taxon>
        <taxon>Spiralia</taxon>
        <taxon>Lophotrochozoa</taxon>
        <taxon>Mollusca</taxon>
        <taxon>Gastropoda</taxon>
        <taxon>Caenogastropoda</taxon>
        <taxon>Sorbeoconcha</taxon>
        <taxon>Cerithioidea</taxon>
        <taxon>Batillariidae</taxon>
        <taxon>Batillaria</taxon>
    </lineage>
</organism>
<accession>A0ABD0M1T7</accession>
<proteinExistence type="predicted"/>
<dbReference type="EMBL" id="JACVVK020000008">
    <property type="protein sequence ID" value="KAK7505880.1"/>
    <property type="molecule type" value="Genomic_DNA"/>
</dbReference>
<reference evidence="2 3" key="1">
    <citation type="journal article" date="2023" name="Sci. Data">
        <title>Genome assembly of the Korean intertidal mud-creeper Batillaria attramentaria.</title>
        <authorList>
            <person name="Patra A.K."/>
            <person name="Ho P.T."/>
            <person name="Jun S."/>
            <person name="Lee S.J."/>
            <person name="Kim Y."/>
            <person name="Won Y.J."/>
        </authorList>
    </citation>
    <scope>NUCLEOTIDE SEQUENCE [LARGE SCALE GENOMIC DNA]</scope>
    <source>
        <strain evidence="2">Wonlab-2016</strain>
    </source>
</reference>
<keyword evidence="3" id="KW-1185">Reference proteome</keyword>
<protein>
    <submittedName>
        <fullName evidence="2">Uncharacterized protein</fullName>
    </submittedName>
</protein>
<evidence type="ECO:0000313" key="3">
    <source>
        <dbReference type="Proteomes" id="UP001519460"/>
    </source>
</evidence>